<feature type="transmembrane region" description="Helical" evidence="6">
    <location>
        <begin position="475"/>
        <end position="499"/>
    </location>
</feature>
<dbReference type="PANTHER" id="PTHR12385:SF96">
    <property type="entry name" value="CHOLINE TRANSPORTER-LIKE PROTEIN"/>
    <property type="match status" value="1"/>
</dbReference>
<sequence>MAAFIIGLGVTLWHCFTFGDIYRVINGYDSCANVCGRITPTETNTEFRCKGADMKKNKYLLIKEASRAIVNPRNVFKECVMSCDVYPGFQEFLNRCIPKQGVEVVNQFFSKTGLNDFFLEVTEDIHLCWPEILYSCLIAFVLSLIVLFLLRYVVGFVIWVVLIGTVIASLGTTIYLWVSWKEKMKIKHESYSSQNEVNTYLGYAIVATVVTVIIFLVIFVMRKRVRLVMQLFTEAGKALSSMPLLLFLPILTFIVLGISFGLWLYFSLWIESSGHLTKSSPSFYYEKDTTMKVARWYNFLALLWFVQFCIGCQHMVIAGSVATWYFVRDKRNVDSPIENSFRYLTRYHLGSVALGSFLIALLQFLRSMLMAIQKALKDPEHELTKLCNKCCQCCLLCFEKILVYISRNAYIEIAIYGENFSGGAQRALKMLATNALRVAAINSVGDFVLFLGKVLVVVVTLLLCIIMLDNKEGILHMWIPLTLVGIFAYLVSHCFITVYEMVIDTIFLCFCEDCEINDGVNKPYFMNQGLMVSMKHFHPQ</sequence>
<dbReference type="EMBL" id="JBFDAA010000009">
    <property type="protein sequence ID" value="KAL1128814.1"/>
    <property type="molecule type" value="Genomic_DNA"/>
</dbReference>
<comment type="subcellular location">
    <subcellularLocation>
        <location evidence="6">Cell membrane</location>
        <topology evidence="6">Multi-pass membrane protein</topology>
    </subcellularLocation>
    <subcellularLocation>
        <location evidence="1">Membrane</location>
        <topology evidence="1">Multi-pass membrane protein</topology>
    </subcellularLocation>
</comment>
<evidence type="ECO:0000313" key="7">
    <source>
        <dbReference type="EMBL" id="KAL1128814.1"/>
    </source>
</evidence>
<feature type="transmembrane region" description="Helical" evidence="6">
    <location>
        <begin position="347"/>
        <end position="365"/>
    </location>
</feature>
<dbReference type="PANTHER" id="PTHR12385">
    <property type="entry name" value="CHOLINE TRANSPORTER-LIKE (SLC FAMILY 44)"/>
    <property type="match status" value="1"/>
</dbReference>
<protein>
    <recommendedName>
        <fullName evidence="6">Choline transporter-like protein</fullName>
    </recommendedName>
</protein>
<evidence type="ECO:0000256" key="2">
    <source>
        <dbReference type="ARBA" id="ARBA00007168"/>
    </source>
</evidence>
<feature type="transmembrane region" description="Helical" evidence="6">
    <location>
        <begin position="242"/>
        <end position="266"/>
    </location>
</feature>
<comment type="similarity">
    <text evidence="2 6">Belongs to the CTL (choline transporter-like) family.</text>
</comment>
<evidence type="ECO:0000256" key="3">
    <source>
        <dbReference type="ARBA" id="ARBA00022692"/>
    </source>
</evidence>
<keyword evidence="3 6" id="KW-0812">Transmembrane</keyword>
<keyword evidence="8" id="KW-1185">Reference proteome</keyword>
<gene>
    <name evidence="7" type="ORF">AAG570_013348</name>
</gene>
<evidence type="ECO:0000256" key="6">
    <source>
        <dbReference type="RuleBase" id="RU368066"/>
    </source>
</evidence>
<organism evidence="7 8">
    <name type="scientific">Ranatra chinensis</name>
    <dbReference type="NCBI Taxonomy" id="642074"/>
    <lineage>
        <taxon>Eukaryota</taxon>
        <taxon>Metazoa</taxon>
        <taxon>Ecdysozoa</taxon>
        <taxon>Arthropoda</taxon>
        <taxon>Hexapoda</taxon>
        <taxon>Insecta</taxon>
        <taxon>Pterygota</taxon>
        <taxon>Neoptera</taxon>
        <taxon>Paraneoptera</taxon>
        <taxon>Hemiptera</taxon>
        <taxon>Heteroptera</taxon>
        <taxon>Panheteroptera</taxon>
        <taxon>Nepomorpha</taxon>
        <taxon>Nepidae</taxon>
        <taxon>Ranatrinae</taxon>
        <taxon>Ranatra</taxon>
    </lineage>
</organism>
<reference evidence="7 8" key="1">
    <citation type="submission" date="2024-07" db="EMBL/GenBank/DDBJ databases">
        <title>Chromosome-level genome assembly of the water stick insect Ranatra chinensis (Heteroptera: Nepidae).</title>
        <authorList>
            <person name="Liu X."/>
        </authorList>
    </citation>
    <scope>NUCLEOTIDE SEQUENCE [LARGE SCALE GENOMIC DNA]</scope>
    <source>
        <strain evidence="7">Cailab_2021Rc</strain>
        <tissue evidence="7">Muscle</tissue>
    </source>
</reference>
<dbReference type="GO" id="GO:0022857">
    <property type="term" value="F:transmembrane transporter activity"/>
    <property type="evidence" value="ECO:0007669"/>
    <property type="project" value="UniProtKB-UniRule"/>
</dbReference>
<evidence type="ECO:0000313" key="8">
    <source>
        <dbReference type="Proteomes" id="UP001558652"/>
    </source>
</evidence>
<name>A0ABD0YCK8_9HEMI</name>
<evidence type="ECO:0000256" key="1">
    <source>
        <dbReference type="ARBA" id="ARBA00004141"/>
    </source>
</evidence>
<dbReference type="InterPro" id="IPR007603">
    <property type="entry name" value="Choline_transptr-like"/>
</dbReference>
<feature type="transmembrane region" description="Helical" evidence="6">
    <location>
        <begin position="200"/>
        <end position="221"/>
    </location>
</feature>
<feature type="transmembrane region" description="Helical" evidence="6">
    <location>
        <begin position="157"/>
        <end position="180"/>
    </location>
</feature>
<comment type="function">
    <text evidence="6">Choline transporter.</text>
</comment>
<feature type="transmembrane region" description="Helical" evidence="6">
    <location>
        <begin position="132"/>
        <end position="150"/>
    </location>
</feature>
<comment type="caution">
    <text evidence="7">The sequence shown here is derived from an EMBL/GenBank/DDBJ whole genome shotgun (WGS) entry which is preliminary data.</text>
</comment>
<dbReference type="AlphaFoldDB" id="A0ABD0YCK8"/>
<evidence type="ECO:0000256" key="5">
    <source>
        <dbReference type="ARBA" id="ARBA00023136"/>
    </source>
</evidence>
<dbReference type="Pfam" id="PF04515">
    <property type="entry name" value="Choline_transpo"/>
    <property type="match status" value="1"/>
</dbReference>
<feature type="transmembrane region" description="Helical" evidence="6">
    <location>
        <begin position="301"/>
        <end position="327"/>
    </location>
</feature>
<dbReference type="Proteomes" id="UP001558652">
    <property type="component" value="Unassembled WGS sequence"/>
</dbReference>
<keyword evidence="4 6" id="KW-1133">Transmembrane helix</keyword>
<proteinExistence type="inferred from homology"/>
<evidence type="ECO:0000256" key="4">
    <source>
        <dbReference type="ARBA" id="ARBA00022989"/>
    </source>
</evidence>
<keyword evidence="5 6" id="KW-0472">Membrane</keyword>
<feature type="transmembrane region" description="Helical" evidence="6">
    <location>
        <begin position="447"/>
        <end position="468"/>
    </location>
</feature>
<accession>A0ABD0YCK8</accession>
<dbReference type="GO" id="GO:0005886">
    <property type="term" value="C:plasma membrane"/>
    <property type="evidence" value="ECO:0007669"/>
    <property type="project" value="UniProtKB-SubCell"/>
</dbReference>